<dbReference type="Pfam" id="PF14322">
    <property type="entry name" value="SusD-like_3"/>
    <property type="match status" value="1"/>
</dbReference>
<sequence>MNKIRKSIFAIAATVLTMGMSSCVGDLDVTPIDPNMNDASKIKPEQLFNKCYAFMAFAGNENGDSDPDISDIDGGTQGFLRQIFNANELTTDEAICGWGDEGIAPFIYNSYDASHPMLNGLYYRLYFGVTCCNQYLQEFGNYDATMTAEVRFVRALTYYELMDIWGNVPFRTEITSGSPQQIKRADLWKWLEKELLEIEPLMSAPEAKTSTNKNYGRADKAAVWMLLARLYLNSQVYTGTPHYTEAATYAKKVIDSPYRLYTTPTGNYPAYQKLFMGDNGESGASVEAILPILQGTSSQYKTGTFTWSFGCTLYLIAATSGDKMFNDPNNPSAINGTNGHWAGVRARSQLLAKFFPNNDAPNVRAYNMISAAGDDRALFDGVDRTLKIITKDDVADFNKGFGVYKFTNIKSDGTGGSHDAYPDTDFFLLRAAEAYLIYAEATARTNGGSTTTEGTAYINQLRTRAHAATYRGYSLNDICDEWSREFFFEGLRRPTLIRFGKFGGASDYVWDWKGGIANGRNFDAYRNLFALPTSDMNVNKNLVQNAGYAN</sequence>
<dbReference type="GO" id="GO:0009279">
    <property type="term" value="C:cell outer membrane"/>
    <property type="evidence" value="ECO:0007669"/>
    <property type="project" value="UniProtKB-SubCell"/>
</dbReference>
<dbReference type="InterPro" id="IPR012944">
    <property type="entry name" value="SusD_RagB_dom"/>
</dbReference>
<dbReference type="Gene3D" id="1.10.3780.10">
    <property type="entry name" value="SusD-like"/>
    <property type="match status" value="1"/>
</dbReference>
<feature type="domain" description="RagB/SusD" evidence="7">
    <location>
        <begin position="396"/>
        <end position="548"/>
    </location>
</feature>
<keyword evidence="10" id="KW-1185">Reference proteome</keyword>
<evidence type="ECO:0000259" key="8">
    <source>
        <dbReference type="Pfam" id="PF14322"/>
    </source>
</evidence>
<evidence type="ECO:0000313" key="10">
    <source>
        <dbReference type="Proteomes" id="UP000016023"/>
    </source>
</evidence>
<gene>
    <name evidence="9" type="ORF">HMPREF9140_00205</name>
</gene>
<evidence type="ECO:0000256" key="4">
    <source>
        <dbReference type="ARBA" id="ARBA00023136"/>
    </source>
</evidence>
<evidence type="ECO:0000313" key="9">
    <source>
        <dbReference type="EMBL" id="EHO74551.1"/>
    </source>
</evidence>
<keyword evidence="3 6" id="KW-0732">Signal</keyword>
<dbReference type="Proteomes" id="UP000016023">
    <property type="component" value="Unassembled WGS sequence"/>
</dbReference>
<comment type="similarity">
    <text evidence="2">Belongs to the SusD family.</text>
</comment>
<dbReference type="RefSeq" id="WP_006951133.1">
    <property type="nucleotide sequence ID" value="NZ_JH594521.1"/>
</dbReference>
<accession>H1PZW7</accession>
<dbReference type="Pfam" id="PF07980">
    <property type="entry name" value="SusD_RagB"/>
    <property type="match status" value="1"/>
</dbReference>
<organism evidence="9 10">
    <name type="scientific">Prevotella micans F0438</name>
    <dbReference type="NCBI Taxonomy" id="883158"/>
    <lineage>
        <taxon>Bacteria</taxon>
        <taxon>Pseudomonadati</taxon>
        <taxon>Bacteroidota</taxon>
        <taxon>Bacteroidia</taxon>
        <taxon>Bacteroidales</taxon>
        <taxon>Prevotellaceae</taxon>
        <taxon>Prevotella</taxon>
    </lineage>
</organism>
<evidence type="ECO:0008006" key="11">
    <source>
        <dbReference type="Google" id="ProtNLM"/>
    </source>
</evidence>
<dbReference type="PROSITE" id="PS51257">
    <property type="entry name" value="PROKAR_LIPOPROTEIN"/>
    <property type="match status" value="1"/>
</dbReference>
<name>H1PZW7_9BACT</name>
<dbReference type="HOGENOM" id="CLU_015553_1_2_10"/>
<evidence type="ECO:0000256" key="5">
    <source>
        <dbReference type="ARBA" id="ARBA00023237"/>
    </source>
</evidence>
<feature type="signal peptide" evidence="6">
    <location>
        <begin position="1"/>
        <end position="25"/>
    </location>
</feature>
<evidence type="ECO:0000256" key="2">
    <source>
        <dbReference type="ARBA" id="ARBA00006275"/>
    </source>
</evidence>
<protein>
    <recommendedName>
        <fullName evidence="11">RagB/SusD domain-containing protein</fullName>
    </recommendedName>
</protein>
<feature type="chain" id="PRO_5003551921" description="RagB/SusD domain-containing protein" evidence="6">
    <location>
        <begin position="26"/>
        <end position="550"/>
    </location>
</feature>
<dbReference type="Gene3D" id="1.25.40.10">
    <property type="entry name" value="Tetratricopeptide repeat domain"/>
    <property type="match status" value="1"/>
</dbReference>
<feature type="domain" description="SusD-like N-terminal" evidence="8">
    <location>
        <begin position="108"/>
        <end position="232"/>
    </location>
</feature>
<evidence type="ECO:0000259" key="7">
    <source>
        <dbReference type="Pfam" id="PF07980"/>
    </source>
</evidence>
<evidence type="ECO:0000256" key="3">
    <source>
        <dbReference type="ARBA" id="ARBA00022729"/>
    </source>
</evidence>
<evidence type="ECO:0000256" key="6">
    <source>
        <dbReference type="SAM" id="SignalP"/>
    </source>
</evidence>
<dbReference type="InterPro" id="IPR011990">
    <property type="entry name" value="TPR-like_helical_dom_sf"/>
</dbReference>
<comment type="subcellular location">
    <subcellularLocation>
        <location evidence="1">Cell outer membrane</location>
    </subcellularLocation>
</comment>
<evidence type="ECO:0000256" key="1">
    <source>
        <dbReference type="ARBA" id="ARBA00004442"/>
    </source>
</evidence>
<dbReference type="STRING" id="883158.HMPREF9140_00205"/>
<proteinExistence type="inferred from homology"/>
<dbReference type="PATRIC" id="fig|883158.3.peg.213"/>
<dbReference type="SUPFAM" id="SSF48452">
    <property type="entry name" value="TPR-like"/>
    <property type="match status" value="1"/>
</dbReference>
<keyword evidence="5" id="KW-0998">Cell outer membrane</keyword>
<dbReference type="EMBL" id="AGWK01000006">
    <property type="protein sequence ID" value="EHO74551.1"/>
    <property type="molecule type" value="Genomic_DNA"/>
</dbReference>
<keyword evidence="4" id="KW-0472">Membrane</keyword>
<dbReference type="Gene3D" id="1.25.40.390">
    <property type="match status" value="1"/>
</dbReference>
<dbReference type="InterPro" id="IPR033985">
    <property type="entry name" value="SusD-like_N"/>
</dbReference>
<reference evidence="9 10" key="1">
    <citation type="submission" date="2011-12" db="EMBL/GenBank/DDBJ databases">
        <title>The Genome Sequence of Prevotella micans F0438.</title>
        <authorList>
            <consortium name="The Broad Institute Genome Sequencing Platform"/>
            <person name="Earl A."/>
            <person name="Ward D."/>
            <person name="Feldgarden M."/>
            <person name="Gevers D."/>
            <person name="Izard J."/>
            <person name="Baranova O.V."/>
            <person name="Blanton J.M."/>
            <person name="Wade W.G."/>
            <person name="Dewhirst F.E."/>
            <person name="Young S.K."/>
            <person name="Zeng Q."/>
            <person name="Gargeya S."/>
            <person name="Fitzgerald M."/>
            <person name="Haas B."/>
            <person name="Abouelleil A."/>
            <person name="Alvarado L."/>
            <person name="Arachchi H.M."/>
            <person name="Berlin A."/>
            <person name="Chapman S.B."/>
            <person name="Gearin G."/>
            <person name="Goldberg J."/>
            <person name="Griggs A."/>
            <person name="Gujja S."/>
            <person name="Hansen M."/>
            <person name="Heiman D."/>
            <person name="Howarth C."/>
            <person name="Larimer J."/>
            <person name="Lui A."/>
            <person name="MacDonald P.J.P."/>
            <person name="McCowen C."/>
            <person name="Montmayeur A."/>
            <person name="Murphy C."/>
            <person name="Neiman D."/>
            <person name="Pearson M."/>
            <person name="Priest M."/>
            <person name="Roberts A."/>
            <person name="Saif S."/>
            <person name="Shea T."/>
            <person name="Sisk P."/>
            <person name="Stolte C."/>
            <person name="Sykes S."/>
            <person name="Wortman J."/>
            <person name="Nusbaum C."/>
            <person name="Birren B."/>
        </authorList>
    </citation>
    <scope>NUCLEOTIDE SEQUENCE [LARGE SCALE GENOMIC DNA]</scope>
    <source>
        <strain evidence="9 10">F0438</strain>
    </source>
</reference>
<dbReference type="eggNOG" id="COG3637">
    <property type="taxonomic scope" value="Bacteria"/>
</dbReference>
<dbReference type="AlphaFoldDB" id="H1PZW7"/>
<comment type="caution">
    <text evidence="9">The sequence shown here is derived from an EMBL/GenBank/DDBJ whole genome shotgun (WGS) entry which is preliminary data.</text>
</comment>